<sequence length="171" mass="17731">MSLSRFLKIAVASLILAIAAAPAMPAVAQDMNATIIVPDAPGGARFTGCYNVGQRLYGPYRMSFCLEQRGSYTVTGGGVTCNGRLNWSASGRTIEVDLSRTSCGNGVAWTADSMSCQGTGLFPGSGAGSIIGNAVAKVIAPNLPTVNGLSCTYYPNARGEQPTQITARRMS</sequence>
<organism evidence="2 3">
    <name type="scientific">Devosia riboflavina</name>
    <dbReference type="NCBI Taxonomy" id="46914"/>
    <lineage>
        <taxon>Bacteria</taxon>
        <taxon>Pseudomonadati</taxon>
        <taxon>Pseudomonadota</taxon>
        <taxon>Alphaproteobacteria</taxon>
        <taxon>Hyphomicrobiales</taxon>
        <taxon>Devosiaceae</taxon>
        <taxon>Devosia</taxon>
    </lineage>
</organism>
<dbReference type="OrthoDB" id="7946343at2"/>
<feature type="signal peptide" evidence="1">
    <location>
        <begin position="1"/>
        <end position="28"/>
    </location>
</feature>
<dbReference type="Proteomes" id="UP000028981">
    <property type="component" value="Unassembled WGS sequence"/>
</dbReference>
<proteinExistence type="predicted"/>
<gene>
    <name evidence="2" type="ORF">JP75_02350</name>
</gene>
<comment type="caution">
    <text evidence="2">The sequence shown here is derived from an EMBL/GenBank/DDBJ whole genome shotgun (WGS) entry which is preliminary data.</text>
</comment>
<dbReference type="AlphaFoldDB" id="A0A087M6B6"/>
<name>A0A087M6B6_9HYPH</name>
<reference evidence="2 3" key="1">
    <citation type="submission" date="2014-08" db="EMBL/GenBank/DDBJ databases">
        <authorList>
            <person name="Hassan Y.I."/>
            <person name="Lepp D."/>
            <person name="Zhou T."/>
        </authorList>
    </citation>
    <scope>NUCLEOTIDE SEQUENCE [LARGE SCALE GENOMIC DNA]</scope>
    <source>
        <strain evidence="2 3">IFO13584</strain>
    </source>
</reference>
<dbReference type="RefSeq" id="WP_035078696.1">
    <property type="nucleotide sequence ID" value="NZ_JQGC01000002.1"/>
</dbReference>
<feature type="chain" id="PRO_5001825978" description="Ricin B lectin domain-containing protein" evidence="1">
    <location>
        <begin position="29"/>
        <end position="171"/>
    </location>
</feature>
<accession>A0A087M6B6</accession>
<evidence type="ECO:0000313" key="2">
    <source>
        <dbReference type="EMBL" id="KFL32419.1"/>
    </source>
</evidence>
<evidence type="ECO:0000256" key="1">
    <source>
        <dbReference type="SAM" id="SignalP"/>
    </source>
</evidence>
<dbReference type="STRING" id="46914.JP75_02350"/>
<dbReference type="EMBL" id="JQGC01000002">
    <property type="protein sequence ID" value="KFL32419.1"/>
    <property type="molecule type" value="Genomic_DNA"/>
</dbReference>
<keyword evidence="3" id="KW-1185">Reference proteome</keyword>
<evidence type="ECO:0008006" key="4">
    <source>
        <dbReference type="Google" id="ProtNLM"/>
    </source>
</evidence>
<evidence type="ECO:0000313" key="3">
    <source>
        <dbReference type="Proteomes" id="UP000028981"/>
    </source>
</evidence>
<protein>
    <recommendedName>
        <fullName evidence="4">Ricin B lectin domain-containing protein</fullName>
    </recommendedName>
</protein>
<keyword evidence="1" id="KW-0732">Signal</keyword>